<dbReference type="AlphaFoldDB" id="A0A6A4SDW9"/>
<organism evidence="1 2">
    <name type="scientific">Scophthalmus maximus</name>
    <name type="common">Turbot</name>
    <name type="synonym">Psetta maxima</name>
    <dbReference type="NCBI Taxonomy" id="52904"/>
    <lineage>
        <taxon>Eukaryota</taxon>
        <taxon>Metazoa</taxon>
        <taxon>Chordata</taxon>
        <taxon>Craniata</taxon>
        <taxon>Vertebrata</taxon>
        <taxon>Euteleostomi</taxon>
        <taxon>Actinopterygii</taxon>
        <taxon>Neopterygii</taxon>
        <taxon>Teleostei</taxon>
        <taxon>Neoteleostei</taxon>
        <taxon>Acanthomorphata</taxon>
        <taxon>Carangaria</taxon>
        <taxon>Pleuronectiformes</taxon>
        <taxon>Pleuronectoidei</taxon>
        <taxon>Scophthalmidae</taxon>
        <taxon>Scophthalmus</taxon>
    </lineage>
</organism>
<dbReference type="Proteomes" id="UP000438429">
    <property type="component" value="Unassembled WGS sequence"/>
</dbReference>
<reference evidence="1 2" key="1">
    <citation type="submission" date="2019-06" db="EMBL/GenBank/DDBJ databases">
        <title>Draft genomes of female and male turbot (Scophthalmus maximus).</title>
        <authorList>
            <person name="Xu H."/>
            <person name="Xu X.-W."/>
            <person name="Shao C."/>
            <person name="Chen S."/>
        </authorList>
    </citation>
    <scope>NUCLEOTIDE SEQUENCE [LARGE SCALE GENOMIC DNA]</scope>
    <source>
        <strain evidence="1">Ysfricsl-2016a</strain>
        <tissue evidence="1">Blood</tissue>
    </source>
</reference>
<protein>
    <submittedName>
        <fullName evidence="1">Uncharacterized protein</fullName>
    </submittedName>
</protein>
<name>A0A6A4SDW9_SCOMX</name>
<dbReference type="EMBL" id="VEVO01000015">
    <property type="protein sequence ID" value="KAF0029990.1"/>
    <property type="molecule type" value="Genomic_DNA"/>
</dbReference>
<sequence>MRAGFFSSPPPLKSPHHFLWLRFRRGLRRTVAVFRGTVTCRDVALIELICYYENIDHSNFHIDLWVFMLSLIYPNGGTTSVSTFSLLWRGWGVGSLVAAAASANEGWDDGLSHDNSDLGMQQVGELHEASGFEQTVRIAEEKVDGDKLINQVFPSQTSITVTCNHAEHFTCGTFDELVKLDALLEFKPASGIWSSKAVYKTSDCLSPRFGAVSVQCAQLNVDTQIWMDY</sequence>
<evidence type="ECO:0000313" key="2">
    <source>
        <dbReference type="Proteomes" id="UP000438429"/>
    </source>
</evidence>
<proteinExistence type="predicted"/>
<comment type="caution">
    <text evidence="1">The sequence shown here is derived from an EMBL/GenBank/DDBJ whole genome shotgun (WGS) entry which is preliminary data.</text>
</comment>
<gene>
    <name evidence="1" type="ORF">F2P81_016721</name>
</gene>
<evidence type="ECO:0000313" key="1">
    <source>
        <dbReference type="EMBL" id="KAF0029990.1"/>
    </source>
</evidence>
<accession>A0A6A4SDW9</accession>